<dbReference type="PROSITE" id="PS51192">
    <property type="entry name" value="HELICASE_ATP_BIND_1"/>
    <property type="match status" value="1"/>
</dbReference>
<feature type="domain" description="Helicase ATP-binding" evidence="6">
    <location>
        <begin position="18"/>
        <end position="170"/>
    </location>
</feature>
<dbReference type="InterPro" id="IPR010225">
    <property type="entry name" value="HrpB"/>
</dbReference>
<dbReference type="InterPro" id="IPR013689">
    <property type="entry name" value="RNA_helicase_ATP-dep_HrpB_C"/>
</dbReference>
<dbReference type="InterPro" id="IPR011545">
    <property type="entry name" value="DEAD/DEAH_box_helicase_dom"/>
</dbReference>
<dbReference type="SMART" id="SM00490">
    <property type="entry name" value="HELICc"/>
    <property type="match status" value="1"/>
</dbReference>
<dbReference type="AlphaFoldDB" id="A0A6J7URN2"/>
<dbReference type="Gene3D" id="1.20.120.1080">
    <property type="match status" value="1"/>
</dbReference>
<dbReference type="SMART" id="SM00847">
    <property type="entry name" value="HA2"/>
    <property type="match status" value="1"/>
</dbReference>
<keyword evidence="4" id="KW-0347">Helicase</keyword>
<dbReference type="Pfam" id="PF08482">
    <property type="entry name" value="HrpB_C"/>
    <property type="match status" value="1"/>
</dbReference>
<evidence type="ECO:0000256" key="3">
    <source>
        <dbReference type="ARBA" id="ARBA00022801"/>
    </source>
</evidence>
<keyword evidence="2" id="KW-0547">Nucleotide-binding</keyword>
<dbReference type="InterPro" id="IPR002464">
    <property type="entry name" value="DNA/RNA_helicase_DEAH_CS"/>
</dbReference>
<dbReference type="Pfam" id="PF04408">
    <property type="entry name" value="WHD_HA2"/>
    <property type="match status" value="1"/>
</dbReference>
<dbReference type="GO" id="GO:0005524">
    <property type="term" value="F:ATP binding"/>
    <property type="evidence" value="ECO:0007669"/>
    <property type="project" value="UniProtKB-KW"/>
</dbReference>
<dbReference type="InterPro" id="IPR048333">
    <property type="entry name" value="HA2_WH"/>
</dbReference>
<evidence type="ECO:0000256" key="4">
    <source>
        <dbReference type="ARBA" id="ARBA00022806"/>
    </source>
</evidence>
<dbReference type="CDD" id="cd18791">
    <property type="entry name" value="SF2_C_RHA"/>
    <property type="match status" value="1"/>
</dbReference>
<organism evidence="8">
    <name type="scientific">freshwater metagenome</name>
    <dbReference type="NCBI Taxonomy" id="449393"/>
    <lineage>
        <taxon>unclassified sequences</taxon>
        <taxon>metagenomes</taxon>
        <taxon>ecological metagenomes</taxon>
    </lineage>
</organism>
<dbReference type="PIRSF" id="PIRSF005496">
    <property type="entry name" value="ATP_hel_hrpB"/>
    <property type="match status" value="1"/>
</dbReference>
<dbReference type="Gene3D" id="3.40.50.300">
    <property type="entry name" value="P-loop containing nucleotide triphosphate hydrolases"/>
    <property type="match status" value="2"/>
</dbReference>
<dbReference type="SMART" id="SM00487">
    <property type="entry name" value="DEXDc"/>
    <property type="match status" value="1"/>
</dbReference>
<sequence>MTLPLTDLPVEECVSQLSSALFNARRAVLVAPPGSGKTTLAPLRLLETSWLLPNERIVMLEPRKLAARAAARRMAHMLGEKVGDTVGYQTRDERVIGPNTRIEVLTEGVLTRRLQSDPDLPNVGIVIFDEVHERNLPGDLGLALLLHAQESLGSQQRILLMSATPDTDRWCNYLGSAIGEPAPVISSTGTLFPVEVHWWRSPTVRKGQRRDDERLENKVATTVVRALRETEGDILVFLPGIGEIRRAMTATESVIEGAVDLFPLAGALSLEEQDAALAPSRPGRRRILFSTDIAESSLTVDGVRVVIDSGIARAPRFDPRTGMTRLTTVNISQASAQQRAGRSGRLGNGTAYRLWPQAEHGSRRSQVEPEILQVDLAQVALELAAWGVDVQELAFLDTPPAAAFEKGRTLLTLIGALNSEGTITELGKKMLSLPLHPRLGAMVMSATSQELWTACLLACLLEERDIVRGLRDNVPEDLAWRIECVDGSSSDDRIDRRASARVRDQARDLLSRANRVHGSHGSSESVVVHETGKLLLRAYPDWLAVRKTAGGQFQLRSGAAAWMPKNAHLADEQFLVAADLDGDRKNSRIRLAAALSQEDITDQLAEFMTVSNELVWDRERNDLVRHIEWKLDGMRLRTVRHKPEPSEETTAALIERIQATSLQALTWNDNAVSLRQRVAFLHSRNDEWPDWSNKNLLANLDEWLAPYLAGCTSRSDLEALNVALILRSGLPMHLGSELDALAPERITLNNGAEFTIAYRGDEPPRISARVQAFYGVTIHPCIGAGAVPLVVELLSPAQRPVQVTSDLPAFWAGSWAEVRKEMAGRYPKHSWPANPNVRE</sequence>
<accession>A0A6J7URN2</accession>
<dbReference type="PROSITE" id="PS00690">
    <property type="entry name" value="DEAH_ATP_HELICASE"/>
    <property type="match status" value="1"/>
</dbReference>
<gene>
    <name evidence="8" type="ORF">UFOPK4347_01398</name>
</gene>
<dbReference type="PROSITE" id="PS51194">
    <property type="entry name" value="HELICASE_CTER"/>
    <property type="match status" value="1"/>
</dbReference>
<dbReference type="InterPro" id="IPR027417">
    <property type="entry name" value="P-loop_NTPase"/>
</dbReference>
<dbReference type="GO" id="GO:0016787">
    <property type="term" value="F:hydrolase activity"/>
    <property type="evidence" value="ECO:0007669"/>
    <property type="project" value="UniProtKB-KW"/>
</dbReference>
<dbReference type="GO" id="GO:0003676">
    <property type="term" value="F:nucleic acid binding"/>
    <property type="evidence" value="ECO:0007669"/>
    <property type="project" value="InterPro"/>
</dbReference>
<dbReference type="GO" id="GO:0003724">
    <property type="term" value="F:RNA helicase activity"/>
    <property type="evidence" value="ECO:0007669"/>
    <property type="project" value="UniProtKB-EC"/>
</dbReference>
<keyword evidence="5" id="KW-0067">ATP-binding</keyword>
<evidence type="ECO:0000256" key="2">
    <source>
        <dbReference type="ARBA" id="ARBA00022741"/>
    </source>
</evidence>
<dbReference type="EMBL" id="CAFBQU010000048">
    <property type="protein sequence ID" value="CAB5067148.1"/>
    <property type="molecule type" value="Genomic_DNA"/>
</dbReference>
<dbReference type="Pfam" id="PF00270">
    <property type="entry name" value="DEAD"/>
    <property type="match status" value="1"/>
</dbReference>
<dbReference type="InterPro" id="IPR014001">
    <property type="entry name" value="Helicase_ATP-bd"/>
</dbReference>
<evidence type="ECO:0000259" key="7">
    <source>
        <dbReference type="PROSITE" id="PS51194"/>
    </source>
</evidence>
<protein>
    <recommendedName>
        <fullName evidence="1">RNA helicase</fullName>
        <ecNumber evidence="1">3.6.4.13</ecNumber>
    </recommendedName>
</protein>
<keyword evidence="3" id="KW-0378">Hydrolase</keyword>
<dbReference type="InterPro" id="IPR007502">
    <property type="entry name" value="Helicase-assoc_dom"/>
</dbReference>
<reference evidence="8" key="1">
    <citation type="submission" date="2020-05" db="EMBL/GenBank/DDBJ databases">
        <authorList>
            <person name="Chiriac C."/>
            <person name="Salcher M."/>
            <person name="Ghai R."/>
            <person name="Kavagutti S V."/>
        </authorList>
    </citation>
    <scope>NUCLEOTIDE SEQUENCE</scope>
</reference>
<name>A0A6J7URN2_9ZZZZ</name>
<evidence type="ECO:0000259" key="6">
    <source>
        <dbReference type="PROSITE" id="PS51192"/>
    </source>
</evidence>
<dbReference type="PANTHER" id="PTHR43519:SF1">
    <property type="entry name" value="ATP-DEPENDENT RNA HELICASE HRPB"/>
    <property type="match status" value="1"/>
</dbReference>
<dbReference type="InterPro" id="IPR001650">
    <property type="entry name" value="Helicase_C-like"/>
</dbReference>
<evidence type="ECO:0000256" key="5">
    <source>
        <dbReference type="ARBA" id="ARBA00022840"/>
    </source>
</evidence>
<dbReference type="Pfam" id="PF00271">
    <property type="entry name" value="Helicase_C"/>
    <property type="match status" value="1"/>
</dbReference>
<proteinExistence type="predicted"/>
<evidence type="ECO:0000313" key="8">
    <source>
        <dbReference type="EMBL" id="CAB5067148.1"/>
    </source>
</evidence>
<feature type="domain" description="Helicase C-terminal" evidence="7">
    <location>
        <begin position="222"/>
        <end position="387"/>
    </location>
</feature>
<dbReference type="SUPFAM" id="SSF52540">
    <property type="entry name" value="P-loop containing nucleoside triphosphate hydrolases"/>
    <property type="match status" value="1"/>
</dbReference>
<evidence type="ECO:0000256" key="1">
    <source>
        <dbReference type="ARBA" id="ARBA00012552"/>
    </source>
</evidence>
<dbReference type="NCBIfam" id="TIGR01970">
    <property type="entry name" value="DEAH_box_HrpB"/>
    <property type="match status" value="1"/>
</dbReference>
<dbReference type="PANTHER" id="PTHR43519">
    <property type="entry name" value="ATP-DEPENDENT RNA HELICASE HRPB"/>
    <property type="match status" value="1"/>
</dbReference>
<dbReference type="EC" id="3.6.4.13" evidence="1"/>